<dbReference type="Gene3D" id="1.20.1260.10">
    <property type="match status" value="1"/>
</dbReference>
<dbReference type="GO" id="GO:0006879">
    <property type="term" value="P:intracellular iron ion homeostasis"/>
    <property type="evidence" value="ECO:0007669"/>
    <property type="project" value="UniProtKB-KW"/>
</dbReference>
<feature type="binding site" evidence="3">
    <location>
        <position position="148"/>
    </location>
    <ligand>
        <name>Fe cation</name>
        <dbReference type="ChEBI" id="CHEBI:24875"/>
    </ligand>
</feature>
<keyword evidence="2 3" id="KW-0408">Iron</keyword>
<feature type="binding site" evidence="3">
    <location>
        <position position="63"/>
    </location>
    <ligand>
        <name>Fe cation</name>
        <dbReference type="ChEBI" id="CHEBI:24875"/>
    </ligand>
</feature>
<dbReference type="AlphaFoldDB" id="A0A9E2BGW5"/>
<dbReference type="Proteomes" id="UP000811545">
    <property type="component" value="Unassembled WGS sequence"/>
</dbReference>
<evidence type="ECO:0000259" key="4">
    <source>
        <dbReference type="PROSITE" id="PS50905"/>
    </source>
</evidence>
<dbReference type="InterPro" id="IPR009040">
    <property type="entry name" value="Ferritin-like_diiron"/>
</dbReference>
<accession>A0A9E2BGW5</accession>
<evidence type="ECO:0000313" key="5">
    <source>
        <dbReference type="EMBL" id="MBT9144351.1"/>
    </source>
</evidence>
<feature type="binding site" evidence="3">
    <location>
        <position position="114"/>
    </location>
    <ligand>
        <name>Fe cation</name>
        <dbReference type="ChEBI" id="CHEBI:24875"/>
    </ligand>
</feature>
<gene>
    <name evidence="5" type="ORF">DDT42_00186</name>
</gene>
<dbReference type="InterPro" id="IPR014490">
    <property type="entry name" value="Dps-like"/>
</dbReference>
<dbReference type="GO" id="GO:0008199">
    <property type="term" value="F:ferric iron binding"/>
    <property type="evidence" value="ECO:0007669"/>
    <property type="project" value="InterPro"/>
</dbReference>
<evidence type="ECO:0000256" key="2">
    <source>
        <dbReference type="ARBA" id="ARBA00023004"/>
    </source>
</evidence>
<dbReference type="GO" id="GO:0005829">
    <property type="term" value="C:cytosol"/>
    <property type="evidence" value="ECO:0007669"/>
    <property type="project" value="TreeGrafter"/>
</dbReference>
<comment type="caution">
    <text evidence="5">The sequence shown here is derived from an EMBL/GenBank/DDBJ whole genome shotgun (WGS) entry which is preliminary data.</text>
</comment>
<reference evidence="5 6" key="1">
    <citation type="journal article" date="2021" name="bioRxiv">
        <title>Unique metabolic strategies in Hadean analogues reveal hints for primordial physiology.</title>
        <authorList>
            <person name="Nobu M.K."/>
            <person name="Nakai R."/>
            <person name="Tamazawa S."/>
            <person name="Mori H."/>
            <person name="Toyoda A."/>
            <person name="Ijiri A."/>
            <person name="Suzuki S."/>
            <person name="Kurokawa K."/>
            <person name="Kamagata Y."/>
            <person name="Tamaki H."/>
        </authorList>
    </citation>
    <scope>NUCLEOTIDE SEQUENCE [LARGE SCALE GENOMIC DNA]</scope>
    <source>
        <strain evidence="5">BS525</strain>
    </source>
</reference>
<feature type="binding site" evidence="3">
    <location>
        <position position="27"/>
    </location>
    <ligand>
        <name>Fe cation</name>
        <dbReference type="ChEBI" id="CHEBI:24875"/>
    </ligand>
</feature>
<dbReference type="PANTHER" id="PTHR30295">
    <property type="entry name" value="BACTERIOFERRITIN"/>
    <property type="match status" value="1"/>
</dbReference>
<dbReference type="InterPro" id="IPR009078">
    <property type="entry name" value="Ferritin-like_SF"/>
</dbReference>
<dbReference type="SUPFAM" id="SSF47240">
    <property type="entry name" value="Ferritin-like"/>
    <property type="match status" value="1"/>
</dbReference>
<evidence type="ECO:0000313" key="6">
    <source>
        <dbReference type="Proteomes" id="UP000811545"/>
    </source>
</evidence>
<keyword evidence="3" id="KW-0479">Metal-binding</keyword>
<proteinExistence type="predicted"/>
<dbReference type="GO" id="GO:0020037">
    <property type="term" value="F:heme binding"/>
    <property type="evidence" value="ECO:0007669"/>
    <property type="project" value="TreeGrafter"/>
</dbReference>
<evidence type="ECO:0000256" key="1">
    <source>
        <dbReference type="ARBA" id="ARBA00022434"/>
    </source>
</evidence>
<evidence type="ECO:0000256" key="3">
    <source>
        <dbReference type="PIRSR" id="PIRSR018063-50"/>
    </source>
</evidence>
<keyword evidence="1" id="KW-0409">Iron storage</keyword>
<feature type="binding site" evidence="3">
    <location>
        <position position="151"/>
    </location>
    <ligand>
        <name>Fe cation</name>
        <dbReference type="ChEBI" id="CHEBI:24875"/>
    </ligand>
</feature>
<dbReference type="InterPro" id="IPR012347">
    <property type="entry name" value="Ferritin-like"/>
</dbReference>
<protein>
    <recommendedName>
        <fullName evidence="4">Ferritin-like diiron domain-containing protein</fullName>
    </recommendedName>
</protein>
<organism evidence="5 6">
    <name type="scientific">Psychracetigena formicireducens</name>
    <dbReference type="NCBI Taxonomy" id="2986056"/>
    <lineage>
        <taxon>Bacteria</taxon>
        <taxon>Bacillati</taxon>
        <taxon>Candidatus Lithacetigenota</taxon>
        <taxon>Candidatus Psychracetigena</taxon>
    </lineage>
</organism>
<dbReference type="PANTHER" id="PTHR30295:SF1">
    <property type="entry name" value="DNA PROTECTION DURING STARVATION PROTEIN"/>
    <property type="match status" value="1"/>
</dbReference>
<feature type="domain" description="Ferritin-like diiron" evidence="4">
    <location>
        <begin position="10"/>
        <end position="161"/>
    </location>
</feature>
<dbReference type="PROSITE" id="PS50905">
    <property type="entry name" value="FERRITIN_LIKE"/>
    <property type="match status" value="1"/>
</dbReference>
<dbReference type="EMBL" id="QLTW01000005">
    <property type="protein sequence ID" value="MBT9144351.1"/>
    <property type="molecule type" value="Genomic_DNA"/>
</dbReference>
<dbReference type="Pfam" id="PF00210">
    <property type="entry name" value="Ferritin"/>
    <property type="match status" value="1"/>
</dbReference>
<dbReference type="PIRSF" id="PIRSF018063">
    <property type="entry name" value="Ferrtn_UCP018063"/>
    <property type="match status" value="1"/>
</dbReference>
<sequence length="161" mass="18206">MAQKAREIVGPKVDELIKELLSAYADEWLAHYYYKLAAKLAEGINSDAVAKVFSEMAAEEAEHADELAERIIHLGADPIRDFAQILELATYKKVELPSDPSDFKGYLKAGIDAERAAIDVYNNTLLKLRDDIKDPVTFHLIRHIMGEEIEHEDRLETLLGR</sequence>
<name>A0A9E2BGW5_PSYF1</name>
<dbReference type="InterPro" id="IPR008331">
    <property type="entry name" value="Ferritin_DPS_dom"/>
</dbReference>
<dbReference type="GO" id="GO:0004322">
    <property type="term" value="F:ferroxidase activity"/>
    <property type="evidence" value="ECO:0007669"/>
    <property type="project" value="TreeGrafter"/>
</dbReference>